<accession>A0A1I2CYH0</accession>
<organism evidence="1 2">
    <name type="scientific">Flavimobilis marinus</name>
    <dbReference type="NCBI Taxonomy" id="285351"/>
    <lineage>
        <taxon>Bacteria</taxon>
        <taxon>Bacillati</taxon>
        <taxon>Actinomycetota</taxon>
        <taxon>Actinomycetes</taxon>
        <taxon>Micrococcales</taxon>
        <taxon>Jonesiaceae</taxon>
        <taxon>Flavimobilis</taxon>
    </lineage>
</organism>
<dbReference type="STRING" id="285351.SAMN04488035_0301"/>
<proteinExistence type="predicted"/>
<dbReference type="AlphaFoldDB" id="A0A1I2CYH0"/>
<dbReference type="Pfam" id="PF06013">
    <property type="entry name" value="WXG100"/>
    <property type="match status" value="1"/>
</dbReference>
<reference evidence="2" key="1">
    <citation type="submission" date="2016-10" db="EMBL/GenBank/DDBJ databases">
        <authorList>
            <person name="Varghese N."/>
            <person name="Submissions S."/>
        </authorList>
    </citation>
    <scope>NUCLEOTIDE SEQUENCE [LARGE SCALE GENOMIC DNA]</scope>
    <source>
        <strain evidence="2">DSM 19083</strain>
    </source>
</reference>
<evidence type="ECO:0000313" key="1">
    <source>
        <dbReference type="EMBL" id="SFE72780.1"/>
    </source>
</evidence>
<gene>
    <name evidence="1" type="ORF">SAMN04488035_0301</name>
</gene>
<name>A0A1I2CYH0_9MICO</name>
<evidence type="ECO:0000313" key="2">
    <source>
        <dbReference type="Proteomes" id="UP000198520"/>
    </source>
</evidence>
<dbReference type="OrthoDB" id="3268062at2"/>
<sequence>MANVNVSYDEMRSAADRLVAGQGDITAKLTELKGYIGTLIGSGFVTDQASVAFGETYGEFTTNSTQLISNLTDLGGYLRKAAQTLQETDAALAGGL</sequence>
<protein>
    <submittedName>
        <fullName evidence="1">WXG100 family type VII secretion target</fullName>
    </submittedName>
</protein>
<dbReference type="Gene3D" id="1.10.287.1060">
    <property type="entry name" value="ESAT-6-like"/>
    <property type="match status" value="1"/>
</dbReference>
<dbReference type="InterPro" id="IPR036689">
    <property type="entry name" value="ESAT-6-like_sf"/>
</dbReference>
<dbReference type="RefSeq" id="WP_093374411.1">
    <property type="nucleotide sequence ID" value="NZ_BNAN01000001.1"/>
</dbReference>
<dbReference type="InterPro" id="IPR010310">
    <property type="entry name" value="T7SS_ESAT-6-like"/>
</dbReference>
<keyword evidence="2" id="KW-1185">Reference proteome</keyword>
<dbReference type="SUPFAM" id="SSF140453">
    <property type="entry name" value="EsxAB dimer-like"/>
    <property type="match status" value="1"/>
</dbReference>
<dbReference type="EMBL" id="FONZ01000001">
    <property type="protein sequence ID" value="SFE72780.1"/>
    <property type="molecule type" value="Genomic_DNA"/>
</dbReference>
<dbReference type="Proteomes" id="UP000198520">
    <property type="component" value="Unassembled WGS sequence"/>
</dbReference>